<organism evidence="10 11">
    <name type="scientific">Parablautia intestinalis</name>
    <dbReference type="NCBI Taxonomy" id="2320100"/>
    <lineage>
        <taxon>Bacteria</taxon>
        <taxon>Bacillati</taxon>
        <taxon>Bacillota</taxon>
        <taxon>Clostridia</taxon>
        <taxon>Lachnospirales</taxon>
        <taxon>Lachnospiraceae</taxon>
        <taxon>Parablautia</taxon>
    </lineage>
</organism>
<comment type="function">
    <text evidence="5">May play the central regulatory role in sporulation. It may be an element of the effector pathway responsible for the activation of sporulation genes in response to nutritional stress. Spo0A may act in concert with spo0H (a sigma factor) to control the expression of some genes that are critical to the sporulation process.</text>
</comment>
<dbReference type="GO" id="GO:0003677">
    <property type="term" value="F:DNA binding"/>
    <property type="evidence" value="ECO:0007669"/>
    <property type="project" value="UniProtKB-KW"/>
</dbReference>
<keyword evidence="3" id="KW-0902">Two-component regulatory system</keyword>
<dbReference type="Gene3D" id="2.40.50.1020">
    <property type="entry name" value="LytTr DNA-binding domain"/>
    <property type="match status" value="1"/>
</dbReference>
<evidence type="ECO:0000256" key="2">
    <source>
        <dbReference type="ARBA" id="ARBA00022490"/>
    </source>
</evidence>
<dbReference type="SUPFAM" id="SSF52172">
    <property type="entry name" value="CheY-like"/>
    <property type="match status" value="1"/>
</dbReference>
<dbReference type="GO" id="GO:0000156">
    <property type="term" value="F:phosphorelay response regulator activity"/>
    <property type="evidence" value="ECO:0007669"/>
    <property type="project" value="InterPro"/>
</dbReference>
<name>A0A3A9AFF9_9FIRM</name>
<dbReference type="Gene3D" id="3.40.50.2300">
    <property type="match status" value="1"/>
</dbReference>
<evidence type="ECO:0000256" key="5">
    <source>
        <dbReference type="ARBA" id="ARBA00024867"/>
    </source>
</evidence>
<dbReference type="Proteomes" id="UP000280696">
    <property type="component" value="Unassembled WGS sequence"/>
</dbReference>
<comment type="caution">
    <text evidence="10">The sequence shown here is derived from an EMBL/GenBank/DDBJ whole genome shotgun (WGS) entry which is preliminary data.</text>
</comment>
<accession>A0A3A9AFF9</accession>
<dbReference type="PANTHER" id="PTHR37299">
    <property type="entry name" value="TRANSCRIPTIONAL REGULATOR-RELATED"/>
    <property type="match status" value="1"/>
</dbReference>
<dbReference type="EMBL" id="RAYQ01000016">
    <property type="protein sequence ID" value="RKI90127.1"/>
    <property type="molecule type" value="Genomic_DNA"/>
</dbReference>
<evidence type="ECO:0000256" key="3">
    <source>
        <dbReference type="ARBA" id="ARBA00023012"/>
    </source>
</evidence>
<dbReference type="InterPro" id="IPR001789">
    <property type="entry name" value="Sig_transdc_resp-reg_receiver"/>
</dbReference>
<evidence type="ECO:0000313" key="11">
    <source>
        <dbReference type="Proteomes" id="UP000280696"/>
    </source>
</evidence>
<evidence type="ECO:0000256" key="6">
    <source>
        <dbReference type="ARBA" id="ARBA00037164"/>
    </source>
</evidence>
<sequence length="242" mass="27635">MKKTVLIIEDNKIQSEMLKKLVLEVNADVTAYTAFEAKAAYKILMEKTVDVFLVDIILDTARPGDTSGIRLVERVRTIPKYMFTPVVFITSLEDTTKYAYTDLHCLGYVEKPFSPESVKRLVDKALFFPTSKDEEEVFCFRKDGILYPVKVKNIIYMESRNHTVSIHMVEGGTLSISYKTCKQLIDEVDSDCLMQCSRCAIVNKDYILNVDTTNRFITMKGTNDKVEIGITYKKKVLAEYGL</sequence>
<evidence type="ECO:0000256" key="7">
    <source>
        <dbReference type="PROSITE-ProRule" id="PRU00169"/>
    </source>
</evidence>
<dbReference type="AlphaFoldDB" id="A0A3A9AFF9"/>
<evidence type="ECO:0000313" key="10">
    <source>
        <dbReference type="EMBL" id="RKI90127.1"/>
    </source>
</evidence>
<dbReference type="InterPro" id="IPR046947">
    <property type="entry name" value="LytR-like"/>
</dbReference>
<dbReference type="Pfam" id="PF04397">
    <property type="entry name" value="LytTR"/>
    <property type="match status" value="1"/>
</dbReference>
<dbReference type="SMART" id="SM00850">
    <property type="entry name" value="LytTR"/>
    <property type="match status" value="1"/>
</dbReference>
<evidence type="ECO:0000256" key="4">
    <source>
        <dbReference type="ARBA" id="ARBA00023159"/>
    </source>
</evidence>
<dbReference type="InterPro" id="IPR011006">
    <property type="entry name" value="CheY-like_superfamily"/>
</dbReference>
<dbReference type="InterPro" id="IPR007492">
    <property type="entry name" value="LytTR_DNA-bd_dom"/>
</dbReference>
<evidence type="ECO:0000256" key="1">
    <source>
        <dbReference type="ARBA" id="ARBA00018672"/>
    </source>
</evidence>
<evidence type="ECO:0000259" key="9">
    <source>
        <dbReference type="PROSITE" id="PS50930"/>
    </source>
</evidence>
<protein>
    <recommendedName>
        <fullName evidence="1">Stage 0 sporulation protein A homolog</fullName>
    </recommendedName>
</protein>
<dbReference type="PROSITE" id="PS50110">
    <property type="entry name" value="RESPONSE_REGULATORY"/>
    <property type="match status" value="1"/>
</dbReference>
<keyword evidence="4" id="KW-0010">Activator</keyword>
<dbReference type="PANTHER" id="PTHR37299:SF3">
    <property type="entry name" value="STAGE 0 SPORULATION PROTEIN A HOMOLOG"/>
    <property type="match status" value="1"/>
</dbReference>
<dbReference type="SMART" id="SM00448">
    <property type="entry name" value="REC"/>
    <property type="match status" value="1"/>
</dbReference>
<proteinExistence type="predicted"/>
<comment type="function">
    <text evidence="6">Required for high-level post-exponential phase expression of a series of secreted proteins.</text>
</comment>
<dbReference type="PROSITE" id="PS50930">
    <property type="entry name" value="HTH_LYTTR"/>
    <property type="match status" value="1"/>
</dbReference>
<keyword evidence="7" id="KW-0597">Phosphoprotein</keyword>
<feature type="domain" description="HTH LytTR-type" evidence="9">
    <location>
        <begin position="138"/>
        <end position="242"/>
    </location>
</feature>
<dbReference type="Pfam" id="PF00072">
    <property type="entry name" value="Response_reg"/>
    <property type="match status" value="1"/>
</dbReference>
<feature type="modified residue" description="4-aspartylphosphate" evidence="7">
    <location>
        <position position="55"/>
    </location>
</feature>
<feature type="domain" description="Response regulatory" evidence="8">
    <location>
        <begin position="4"/>
        <end position="126"/>
    </location>
</feature>
<dbReference type="RefSeq" id="WP_120471106.1">
    <property type="nucleotide sequence ID" value="NZ_CATJBT010000054.1"/>
</dbReference>
<keyword evidence="11" id="KW-1185">Reference proteome</keyword>
<evidence type="ECO:0000259" key="8">
    <source>
        <dbReference type="PROSITE" id="PS50110"/>
    </source>
</evidence>
<dbReference type="OrthoDB" id="9809318at2"/>
<keyword evidence="2" id="KW-0963">Cytoplasm</keyword>
<gene>
    <name evidence="10" type="ORF">D7V94_14735</name>
</gene>
<keyword evidence="10" id="KW-0238">DNA-binding</keyword>
<reference evidence="10 11" key="1">
    <citation type="submission" date="2018-09" db="EMBL/GenBank/DDBJ databases">
        <title>Murine metabolic-syndrome-specific gut microbial biobank.</title>
        <authorList>
            <person name="Liu C."/>
        </authorList>
    </citation>
    <scope>NUCLEOTIDE SEQUENCE [LARGE SCALE GENOMIC DNA]</scope>
    <source>
        <strain evidence="10 11">0.1xD8-82</strain>
    </source>
</reference>